<evidence type="ECO:0000313" key="2">
    <source>
        <dbReference type="Proteomes" id="UP001597237"/>
    </source>
</evidence>
<dbReference type="SUPFAM" id="SSF52540">
    <property type="entry name" value="P-loop containing nucleoside triphosphate hydrolases"/>
    <property type="match status" value="1"/>
</dbReference>
<keyword evidence="2" id="KW-1185">Reference proteome</keyword>
<name>A0ABW4MWJ7_9CAUL</name>
<dbReference type="InterPro" id="IPR027417">
    <property type="entry name" value="P-loop_NTPase"/>
</dbReference>
<proteinExistence type="predicted"/>
<dbReference type="Proteomes" id="UP001597237">
    <property type="component" value="Unassembled WGS sequence"/>
</dbReference>
<reference evidence="2" key="1">
    <citation type="journal article" date="2019" name="Int. J. Syst. Evol. Microbiol.">
        <title>The Global Catalogue of Microorganisms (GCM) 10K type strain sequencing project: providing services to taxonomists for standard genome sequencing and annotation.</title>
        <authorList>
            <consortium name="The Broad Institute Genomics Platform"/>
            <consortium name="The Broad Institute Genome Sequencing Center for Infectious Disease"/>
            <person name="Wu L."/>
            <person name="Ma J."/>
        </authorList>
    </citation>
    <scope>NUCLEOTIDE SEQUENCE [LARGE SCALE GENOMIC DNA]</scope>
    <source>
        <strain evidence="2">DFY28</strain>
    </source>
</reference>
<dbReference type="GO" id="GO:0016301">
    <property type="term" value="F:kinase activity"/>
    <property type="evidence" value="ECO:0007669"/>
    <property type="project" value="UniProtKB-KW"/>
</dbReference>
<dbReference type="EMBL" id="JBHUEY010000001">
    <property type="protein sequence ID" value="MFD1782357.1"/>
    <property type="molecule type" value="Genomic_DNA"/>
</dbReference>
<evidence type="ECO:0000313" key="1">
    <source>
        <dbReference type="EMBL" id="MFD1782357.1"/>
    </source>
</evidence>
<dbReference type="Gene3D" id="3.40.50.300">
    <property type="entry name" value="P-loop containing nucleotide triphosphate hydrolases"/>
    <property type="match status" value="1"/>
</dbReference>
<sequence length="272" mass="30159">MVERLHRPLAEKIAAEARAAGRCWIVGVCGTQASGKSTLCAVVARLLEAQGLKAAVISVDDLYLTREEREALAREVHPLLITRGVPGTHDVALGLRLLDDLARPGAVRLPRFEKARDTRKPPEQWDVFQGPADVVLFEGWCVGARPQDEAALAAPVNALERDEDPVGAWRRYANAQLAGPYQDLFGRLDRLVMLEAPGFETVLAWRREQEAKLRARLIAEGGDLSRTLDEAALVRFVAHYERLTRHILAEMPVRAHVVARLGPARELVDLRI</sequence>
<keyword evidence="1" id="KW-0808">Transferase</keyword>
<dbReference type="PANTHER" id="PTHR10285">
    <property type="entry name" value="URIDINE KINASE"/>
    <property type="match status" value="1"/>
</dbReference>
<protein>
    <submittedName>
        <fullName evidence="1">Kinase</fullName>
    </submittedName>
</protein>
<organism evidence="1 2">
    <name type="scientific">Phenylobacterium terrae</name>
    <dbReference type="NCBI Taxonomy" id="2665495"/>
    <lineage>
        <taxon>Bacteria</taxon>
        <taxon>Pseudomonadati</taxon>
        <taxon>Pseudomonadota</taxon>
        <taxon>Alphaproteobacteria</taxon>
        <taxon>Caulobacterales</taxon>
        <taxon>Caulobacteraceae</taxon>
        <taxon>Phenylobacterium</taxon>
    </lineage>
</organism>
<keyword evidence="1" id="KW-0418">Kinase</keyword>
<comment type="caution">
    <text evidence="1">The sequence shown here is derived from an EMBL/GenBank/DDBJ whole genome shotgun (WGS) entry which is preliminary data.</text>
</comment>
<dbReference type="RefSeq" id="WP_377280707.1">
    <property type="nucleotide sequence ID" value="NZ_JBHRSI010000001.1"/>
</dbReference>
<accession>A0ABW4MWJ7</accession>
<dbReference type="Pfam" id="PF03308">
    <property type="entry name" value="MeaB"/>
    <property type="match status" value="1"/>
</dbReference>
<gene>
    <name evidence="1" type="ORF">ACFSC0_03040</name>
</gene>